<evidence type="ECO:0000256" key="3">
    <source>
        <dbReference type="ARBA" id="ARBA00022801"/>
    </source>
</evidence>
<evidence type="ECO:0000256" key="1">
    <source>
        <dbReference type="ARBA" id="ARBA00001412"/>
    </source>
</evidence>
<dbReference type="KEGG" id="wjo:FOL01_1009"/>
<dbReference type="SUPFAM" id="SSF74650">
    <property type="entry name" value="Galactose mutarotase-like"/>
    <property type="match status" value="1"/>
</dbReference>
<evidence type="ECO:0000313" key="6">
    <source>
        <dbReference type="EMBL" id="APS41868.1"/>
    </source>
</evidence>
<dbReference type="RefSeq" id="WP_075269687.1">
    <property type="nucleotide sequence ID" value="NZ_CP014332.1"/>
</dbReference>
<dbReference type="EC" id="3.2.1.23" evidence="2"/>
<dbReference type="GO" id="GO:0004565">
    <property type="term" value="F:beta-galactosidase activity"/>
    <property type="evidence" value="ECO:0007669"/>
    <property type="project" value="UniProtKB-EC"/>
</dbReference>
<protein>
    <recommendedName>
        <fullName evidence="2">beta-galactosidase</fullName>
        <ecNumber evidence="2">3.2.1.23</ecNumber>
    </recommendedName>
</protein>
<keyword evidence="4" id="KW-0326">Glycosidase</keyword>
<evidence type="ECO:0000256" key="2">
    <source>
        <dbReference type="ARBA" id="ARBA00012756"/>
    </source>
</evidence>
<dbReference type="GO" id="GO:0009341">
    <property type="term" value="C:beta-galactosidase complex"/>
    <property type="evidence" value="ECO:0007669"/>
    <property type="project" value="InterPro"/>
</dbReference>
<dbReference type="STRING" id="1631871.FOL01_1009"/>
<dbReference type="InterPro" id="IPR004199">
    <property type="entry name" value="B-gal_small/dom_5"/>
</dbReference>
<feature type="domain" description="Beta galactosidase small chain/" evidence="5">
    <location>
        <begin position="19"/>
        <end position="318"/>
    </location>
</feature>
<accession>A0A1L6RBK5</accession>
<dbReference type="InterPro" id="IPR011013">
    <property type="entry name" value="Gal_mutarotase_sf_dom"/>
</dbReference>
<dbReference type="SMART" id="SM01038">
    <property type="entry name" value="Bgal_small_N"/>
    <property type="match status" value="1"/>
</dbReference>
<dbReference type="Gene3D" id="2.70.98.10">
    <property type="match status" value="1"/>
</dbReference>
<name>A0A1L6RBK5_9LACO</name>
<reference evidence="6 7" key="1">
    <citation type="submission" date="2016-02" db="EMBL/GenBank/DDBJ databases">
        <title>Complete Genome Sequence of Weissella jogaejeotgali FOL01.</title>
        <authorList>
            <person name="Lee J.-H."/>
            <person name="Ku H.-J."/>
        </authorList>
    </citation>
    <scope>NUCLEOTIDE SEQUENCE [LARGE SCALE GENOMIC DNA]</scope>
    <source>
        <strain evidence="6 7">FOL01</strain>
    </source>
</reference>
<dbReference type="OrthoDB" id="1934936at2"/>
<evidence type="ECO:0000259" key="5">
    <source>
        <dbReference type="SMART" id="SM01038"/>
    </source>
</evidence>
<evidence type="ECO:0000313" key="7">
    <source>
        <dbReference type="Proteomes" id="UP000185473"/>
    </source>
</evidence>
<dbReference type="AlphaFoldDB" id="A0A1L6RBK5"/>
<comment type="catalytic activity">
    <reaction evidence="1">
        <text>Hydrolysis of terminal non-reducing beta-D-galactose residues in beta-D-galactosides.</text>
        <dbReference type="EC" id="3.2.1.23"/>
    </reaction>
</comment>
<gene>
    <name evidence="6" type="ORF">FOL01_1009</name>
</gene>
<dbReference type="Pfam" id="PF02929">
    <property type="entry name" value="Bgal_small_N"/>
    <property type="match status" value="1"/>
</dbReference>
<dbReference type="GO" id="GO:0030246">
    <property type="term" value="F:carbohydrate binding"/>
    <property type="evidence" value="ECO:0007669"/>
    <property type="project" value="InterPro"/>
</dbReference>
<dbReference type="Proteomes" id="UP000185473">
    <property type="component" value="Chromosome"/>
</dbReference>
<keyword evidence="3" id="KW-0378">Hydrolase</keyword>
<dbReference type="PANTHER" id="PTHR46323:SF2">
    <property type="entry name" value="BETA-GALACTOSIDASE"/>
    <property type="match status" value="1"/>
</dbReference>
<keyword evidence="7" id="KW-1185">Reference proteome</keyword>
<sequence length="321" mass="35043">MDATITNQLQIVYGDGSLGVQGENFHYLFSYEKGGLESLNVNGKEWLYRVPKLTFWRATTDNDRGSHFSTKSAAWFGADMFTEATSVTVAVDGEELGLPIAPENNRFSANEHADSVSLTYTFLTATTPETTVKVIYTIVANGQLNIQVDYTGKAGLPELPTLGLRFVMPTVADGYSYSGLSGETYPDRMTGGQIGTYEVSGLPLTPYIVPQEMGMHMQTSSLTVSRSTSLNNADTSTEAGLLTFKQLNEPFAFSALPYTAIDIENATHIEELPVPRRTVVTVYGEVRGVGGIDSWGTDVQPPYHISAETDHTFDFTIQPTK</sequence>
<evidence type="ECO:0000256" key="4">
    <source>
        <dbReference type="ARBA" id="ARBA00023295"/>
    </source>
</evidence>
<organism evidence="6 7">
    <name type="scientific">Weissella jogaejeotgali</name>
    <dbReference type="NCBI Taxonomy" id="1631871"/>
    <lineage>
        <taxon>Bacteria</taxon>
        <taxon>Bacillati</taxon>
        <taxon>Bacillota</taxon>
        <taxon>Bacilli</taxon>
        <taxon>Lactobacillales</taxon>
        <taxon>Lactobacillaceae</taxon>
        <taxon>Weissella</taxon>
    </lineage>
</organism>
<dbReference type="InterPro" id="IPR014718">
    <property type="entry name" value="GH-type_carb-bd"/>
</dbReference>
<proteinExistence type="predicted"/>
<dbReference type="PANTHER" id="PTHR46323">
    <property type="entry name" value="BETA-GALACTOSIDASE"/>
    <property type="match status" value="1"/>
</dbReference>
<dbReference type="EMBL" id="CP014332">
    <property type="protein sequence ID" value="APS41868.1"/>
    <property type="molecule type" value="Genomic_DNA"/>
</dbReference>
<dbReference type="InterPro" id="IPR050347">
    <property type="entry name" value="Bact_Beta-galactosidase"/>
</dbReference>
<dbReference type="GO" id="GO:0005990">
    <property type="term" value="P:lactose catabolic process"/>
    <property type="evidence" value="ECO:0007669"/>
    <property type="project" value="TreeGrafter"/>
</dbReference>